<organism evidence="3 4">
    <name type="scientific">Plebeiibacterium marinum</name>
    <dbReference type="NCBI Taxonomy" id="2992111"/>
    <lineage>
        <taxon>Bacteria</taxon>
        <taxon>Pseudomonadati</taxon>
        <taxon>Bacteroidota</taxon>
        <taxon>Bacteroidia</taxon>
        <taxon>Marinilabiliales</taxon>
        <taxon>Marinilabiliaceae</taxon>
        <taxon>Plebeiibacterium</taxon>
    </lineage>
</organism>
<proteinExistence type="predicted"/>
<reference evidence="3" key="1">
    <citation type="submission" date="2022-10" db="EMBL/GenBank/DDBJ databases">
        <authorList>
            <person name="Yu W.X."/>
        </authorList>
    </citation>
    <scope>NUCLEOTIDE SEQUENCE</scope>
    <source>
        <strain evidence="3">D04</strain>
    </source>
</reference>
<evidence type="ECO:0000313" key="3">
    <source>
        <dbReference type="EMBL" id="MCW3804879.1"/>
    </source>
</evidence>
<keyword evidence="1" id="KW-0472">Membrane</keyword>
<evidence type="ECO:0000256" key="1">
    <source>
        <dbReference type="SAM" id="Phobius"/>
    </source>
</evidence>
<dbReference type="EMBL" id="JAPDPI010000006">
    <property type="protein sequence ID" value="MCW3804879.1"/>
    <property type="molecule type" value="Genomic_DNA"/>
</dbReference>
<dbReference type="AlphaFoldDB" id="A0AAE3SIY4"/>
<protein>
    <recommendedName>
        <fullName evidence="5">Protein BatD</fullName>
    </recommendedName>
</protein>
<evidence type="ECO:0008006" key="5">
    <source>
        <dbReference type="Google" id="ProtNLM"/>
    </source>
</evidence>
<dbReference type="RefSeq" id="WP_301198101.1">
    <property type="nucleotide sequence ID" value="NZ_JAPDPI010000006.1"/>
</dbReference>
<evidence type="ECO:0000313" key="4">
    <source>
        <dbReference type="Proteomes" id="UP001207408"/>
    </source>
</evidence>
<keyword evidence="1" id="KW-1133">Transmembrane helix</keyword>
<evidence type="ECO:0000256" key="2">
    <source>
        <dbReference type="SAM" id="SignalP"/>
    </source>
</evidence>
<comment type="caution">
    <text evidence="3">The sequence shown here is derived from an EMBL/GenBank/DDBJ whole genome shotgun (WGS) entry which is preliminary data.</text>
</comment>
<sequence length="344" mass="39129">MNIKFLYKNSKTGIIVLAMLLLCLFPFTTTNAQNINASATLDSTTILIGGQIDLKLEVSLPNGTMVNFPTFNDTITSNIEIVEKGGIDSLKLDNNRIVLSQIFRITSFDSGLHYIPPIKFEILDGELKKVADTDPLSLMVVNPFKEVDPQKGMFDIKGVQDTPFKLSEILNYIYLFGGIILVIALAIWGFIYFRNRKKGEGSIFIKAKPDEPPHVIALRELDKIKSAKLWENNKVKEFYTSVSNTLRFYIENRYHLPAMEQTSHEILKDIKKNTDIDKPILEQLTQVLELSDLVKFAKFEPLPDEHALSLMNAYFFVDKTKENIIKSLEEEKEALMEKAKDSNN</sequence>
<dbReference type="Proteomes" id="UP001207408">
    <property type="component" value="Unassembled WGS sequence"/>
</dbReference>
<keyword evidence="2" id="KW-0732">Signal</keyword>
<feature type="chain" id="PRO_5042065519" description="Protein BatD" evidence="2">
    <location>
        <begin position="33"/>
        <end position="344"/>
    </location>
</feature>
<accession>A0AAE3SIY4</accession>
<feature type="signal peptide" evidence="2">
    <location>
        <begin position="1"/>
        <end position="32"/>
    </location>
</feature>
<keyword evidence="1" id="KW-0812">Transmembrane</keyword>
<gene>
    <name evidence="3" type="ORF">OM074_04525</name>
</gene>
<keyword evidence="4" id="KW-1185">Reference proteome</keyword>
<feature type="transmembrane region" description="Helical" evidence="1">
    <location>
        <begin position="172"/>
        <end position="193"/>
    </location>
</feature>
<name>A0AAE3SIY4_9BACT</name>